<dbReference type="EMBL" id="BDDD01001001">
    <property type="protein sequence ID" value="GAV72420.1"/>
    <property type="molecule type" value="Genomic_DNA"/>
</dbReference>
<feature type="non-terminal residue" evidence="1">
    <location>
        <position position="1"/>
    </location>
</feature>
<evidence type="ECO:0000313" key="1">
    <source>
        <dbReference type="EMBL" id="GAV72420.1"/>
    </source>
</evidence>
<comment type="caution">
    <text evidence="1">The sequence shown here is derived from an EMBL/GenBank/DDBJ whole genome shotgun (WGS) entry which is preliminary data.</text>
</comment>
<protein>
    <submittedName>
        <fullName evidence="1">Uncharacterized protein</fullName>
    </submittedName>
</protein>
<sequence length="38" mass="4791">LFQFRWIIVIFFVEKVWEDKQAHLETAYTEVDQPMERF</sequence>
<dbReference type="InParanoid" id="A0A1Q3BWQ1"/>
<evidence type="ECO:0000313" key="2">
    <source>
        <dbReference type="Proteomes" id="UP000187406"/>
    </source>
</evidence>
<keyword evidence="2" id="KW-1185">Reference proteome</keyword>
<reference evidence="2" key="1">
    <citation type="submission" date="2016-04" db="EMBL/GenBank/DDBJ databases">
        <title>Cephalotus genome sequencing.</title>
        <authorList>
            <person name="Fukushima K."/>
            <person name="Hasebe M."/>
            <person name="Fang X."/>
        </authorList>
    </citation>
    <scope>NUCLEOTIDE SEQUENCE [LARGE SCALE GENOMIC DNA]</scope>
    <source>
        <strain evidence="2">cv. St1</strain>
    </source>
</reference>
<organism evidence="1 2">
    <name type="scientific">Cephalotus follicularis</name>
    <name type="common">Albany pitcher plant</name>
    <dbReference type="NCBI Taxonomy" id="3775"/>
    <lineage>
        <taxon>Eukaryota</taxon>
        <taxon>Viridiplantae</taxon>
        <taxon>Streptophyta</taxon>
        <taxon>Embryophyta</taxon>
        <taxon>Tracheophyta</taxon>
        <taxon>Spermatophyta</taxon>
        <taxon>Magnoliopsida</taxon>
        <taxon>eudicotyledons</taxon>
        <taxon>Gunneridae</taxon>
        <taxon>Pentapetalae</taxon>
        <taxon>rosids</taxon>
        <taxon>fabids</taxon>
        <taxon>Oxalidales</taxon>
        <taxon>Cephalotaceae</taxon>
        <taxon>Cephalotus</taxon>
    </lineage>
</organism>
<gene>
    <name evidence="1" type="ORF">CFOL_v3_15908</name>
</gene>
<name>A0A1Q3BWQ1_CEPFO</name>
<proteinExistence type="predicted"/>
<dbReference type="AlphaFoldDB" id="A0A1Q3BWQ1"/>
<dbReference type="Proteomes" id="UP000187406">
    <property type="component" value="Unassembled WGS sequence"/>
</dbReference>
<accession>A0A1Q3BWQ1</accession>